<evidence type="ECO:0000256" key="5">
    <source>
        <dbReference type="ARBA" id="ARBA00022723"/>
    </source>
</evidence>
<dbReference type="AlphaFoldDB" id="T1YRK7"/>
<comment type="cofactor">
    <cofactor evidence="1">
        <name>Mg(2+)</name>
        <dbReference type="ChEBI" id="CHEBI:18420"/>
    </cofactor>
</comment>
<evidence type="ECO:0000256" key="7">
    <source>
        <dbReference type="ARBA" id="ARBA00022842"/>
    </source>
</evidence>
<dbReference type="InterPro" id="IPR050241">
    <property type="entry name" value="NAD-cap_RNA_hydrolase_NudC"/>
</dbReference>
<evidence type="ECO:0000256" key="9">
    <source>
        <dbReference type="ARBA" id="ARBA00023679"/>
    </source>
</evidence>
<dbReference type="EC" id="3.6.1.22" evidence="4"/>
<dbReference type="SUPFAM" id="SSF55811">
    <property type="entry name" value="Nudix"/>
    <property type="match status" value="1"/>
</dbReference>
<dbReference type="CDD" id="cd03429">
    <property type="entry name" value="NUDIX_NADH_pyrophosphatase_Nudt13"/>
    <property type="match status" value="1"/>
</dbReference>
<evidence type="ECO:0000256" key="8">
    <source>
        <dbReference type="ARBA" id="ARBA00023027"/>
    </source>
</evidence>
<keyword evidence="8" id="KW-0520">NAD</keyword>
<dbReference type="GO" id="GO:0006742">
    <property type="term" value="P:NADP+ catabolic process"/>
    <property type="evidence" value="ECO:0007669"/>
    <property type="project" value="TreeGrafter"/>
</dbReference>
<dbReference type="InterPro" id="IPR049734">
    <property type="entry name" value="NudC-like_C"/>
</dbReference>
<dbReference type="Gene3D" id="3.90.79.20">
    <property type="match status" value="1"/>
</dbReference>
<keyword evidence="7" id="KW-0460">Magnesium</keyword>
<comment type="similarity">
    <text evidence="3">Belongs to the Nudix hydrolase family. NudC subfamily.</text>
</comment>
<keyword evidence="6 11" id="KW-0378">Hydrolase</keyword>
<keyword evidence="5" id="KW-0479">Metal-binding</keyword>
<name>T1YRK7_STROO</name>
<dbReference type="EMBL" id="KF160158">
    <property type="protein sequence ID" value="AGU67956.1"/>
    <property type="molecule type" value="Genomic_DNA"/>
</dbReference>
<dbReference type="InterPro" id="IPR000086">
    <property type="entry name" value="NUDIX_hydrolase_dom"/>
</dbReference>
<dbReference type="GO" id="GO:0046872">
    <property type="term" value="F:metal ion binding"/>
    <property type="evidence" value="ECO:0007669"/>
    <property type="project" value="UniProtKB-KW"/>
</dbReference>
<evidence type="ECO:0000259" key="10">
    <source>
        <dbReference type="PROSITE" id="PS51462"/>
    </source>
</evidence>
<dbReference type="PANTHER" id="PTHR42904">
    <property type="entry name" value="NUDIX HYDROLASE, NUDC SUBFAMILY"/>
    <property type="match status" value="1"/>
</dbReference>
<dbReference type="PANTHER" id="PTHR42904:SF6">
    <property type="entry name" value="NAD-CAPPED RNA HYDROLASE NUDT12"/>
    <property type="match status" value="1"/>
</dbReference>
<dbReference type="GO" id="GO:0005777">
    <property type="term" value="C:peroxisome"/>
    <property type="evidence" value="ECO:0007669"/>
    <property type="project" value="TreeGrafter"/>
</dbReference>
<evidence type="ECO:0000313" key="11">
    <source>
        <dbReference type="EMBL" id="AGU67956.1"/>
    </source>
</evidence>
<dbReference type="GO" id="GO:0110153">
    <property type="term" value="F:RNA NAD-cap (NMN-forming) hydrolase activity"/>
    <property type="evidence" value="ECO:0007669"/>
    <property type="project" value="RHEA"/>
</dbReference>
<feature type="domain" description="Nudix hydrolase" evidence="10">
    <location>
        <begin position="161"/>
        <end position="291"/>
    </location>
</feature>
<organism evidence="11">
    <name type="scientific">Strigomonas oncopelti</name>
    <name type="common">Parasitic flagellate</name>
    <name type="synonym">Crithidia oncopelti</name>
    <dbReference type="NCBI Taxonomy" id="5657"/>
    <lineage>
        <taxon>Eukaryota</taxon>
        <taxon>Discoba</taxon>
        <taxon>Euglenozoa</taxon>
        <taxon>Kinetoplastea</taxon>
        <taxon>Metakinetoplastina</taxon>
        <taxon>Trypanosomatida</taxon>
        <taxon>Trypanosomatidae</taxon>
        <taxon>Strigomonadinae</taxon>
        <taxon>Strigomonas</taxon>
    </lineage>
</organism>
<protein>
    <recommendedName>
        <fullName evidence="4">NAD(+) diphosphatase</fullName>
        <ecNumber evidence="4">3.6.1.22</ecNumber>
    </recommendedName>
</protein>
<dbReference type="Pfam" id="PF00293">
    <property type="entry name" value="NUDIX"/>
    <property type="match status" value="1"/>
</dbReference>
<dbReference type="InterPro" id="IPR015797">
    <property type="entry name" value="NUDIX_hydrolase-like_dom_sf"/>
</dbReference>
<dbReference type="Gene3D" id="3.90.79.10">
    <property type="entry name" value="Nucleoside Triphosphate Pyrophosphohydrolase"/>
    <property type="match status" value="1"/>
</dbReference>
<dbReference type="InterPro" id="IPR015376">
    <property type="entry name" value="Znr_NADH_PPase"/>
</dbReference>
<evidence type="ECO:0000256" key="4">
    <source>
        <dbReference type="ARBA" id="ARBA00012381"/>
    </source>
</evidence>
<accession>T1YRK7</accession>
<evidence type="ECO:0000256" key="2">
    <source>
        <dbReference type="ARBA" id="ARBA00001947"/>
    </source>
</evidence>
<comment type="cofactor">
    <cofactor evidence="2">
        <name>Zn(2+)</name>
        <dbReference type="ChEBI" id="CHEBI:29105"/>
    </cofactor>
</comment>
<evidence type="ECO:0000256" key="3">
    <source>
        <dbReference type="ARBA" id="ARBA00009595"/>
    </source>
</evidence>
<dbReference type="PROSITE" id="PS51462">
    <property type="entry name" value="NUDIX"/>
    <property type="match status" value="1"/>
</dbReference>
<dbReference type="Pfam" id="PF09297">
    <property type="entry name" value="Zn_ribbon_NUD"/>
    <property type="match status" value="1"/>
</dbReference>
<reference evidence="11" key="1">
    <citation type="journal article" date="2013" name="PLoS ONE">
        <title>Biosynthesis of vitamins and cofactors in bacterium-harbouring trypanosomatids depends on the symbiotic association as revealed by genomic analyses.</title>
        <authorList>
            <person name="Klein C.C."/>
            <person name="Alves J.M."/>
            <person name="Serrano M.G."/>
            <person name="Buck G.A."/>
            <person name="Vasconcelos A.T."/>
            <person name="Sagot M.F."/>
            <person name="Teixeira M.M."/>
            <person name="Camargo E.P."/>
            <person name="Motta M.C."/>
        </authorList>
    </citation>
    <scope>NUCLEOTIDE SEQUENCE</scope>
    <source>
        <strain evidence="11">TCC290E</strain>
    </source>
</reference>
<dbReference type="GO" id="GO:0035529">
    <property type="term" value="F:NADH pyrophosphatase activity"/>
    <property type="evidence" value="ECO:0007669"/>
    <property type="project" value="TreeGrafter"/>
</dbReference>
<sequence length="316" mass="33877">MPPFLQQRLEGGAGAAAPHLVVYRVKDSHVLTRGASWRLPLAAPATAAEGWHAGCYPLRDLRAAAYVGEDGATTPSQHLFATEPANVDPAYLEADGATWVSARSLLESSPAADAAALGLCLSTVSWLSAGAFCSRCGAATAVTAYGHTRTCPSCAHVYFPPMTPAMIVAVLDGKGNVLLSERRLAPGRPRLARPMRTILAGFVSQGESAEETLVREVAEESQAVVTSLRYVGSQPWPFPHQLMMCYYALAPDSPKLAPELAELVSVGWVSKDEVRRALAGTHQDFIVPSHYTAPYRLLTDWVEGRVDDRGEPLSKL</sequence>
<dbReference type="GO" id="GO:0005829">
    <property type="term" value="C:cytosol"/>
    <property type="evidence" value="ECO:0007669"/>
    <property type="project" value="TreeGrafter"/>
</dbReference>
<proteinExistence type="inferred from homology"/>
<dbReference type="GO" id="GO:0019677">
    <property type="term" value="P:NAD+ catabolic process"/>
    <property type="evidence" value="ECO:0007669"/>
    <property type="project" value="TreeGrafter"/>
</dbReference>
<comment type="catalytic activity">
    <reaction evidence="9">
        <text>a 5'-end NAD(+)-phospho-ribonucleoside in mRNA + H2O = a 5'-end phospho-adenosine-phospho-ribonucleoside in mRNA + beta-nicotinamide D-ribonucleotide + 2 H(+)</text>
        <dbReference type="Rhea" id="RHEA:60876"/>
        <dbReference type="Rhea" id="RHEA-COMP:15698"/>
        <dbReference type="Rhea" id="RHEA-COMP:15719"/>
        <dbReference type="ChEBI" id="CHEBI:14649"/>
        <dbReference type="ChEBI" id="CHEBI:15377"/>
        <dbReference type="ChEBI" id="CHEBI:15378"/>
        <dbReference type="ChEBI" id="CHEBI:144029"/>
        <dbReference type="ChEBI" id="CHEBI:144051"/>
    </reaction>
    <physiologicalReaction direction="left-to-right" evidence="9">
        <dbReference type="Rhea" id="RHEA:60877"/>
    </physiologicalReaction>
</comment>
<evidence type="ECO:0000256" key="6">
    <source>
        <dbReference type="ARBA" id="ARBA00022801"/>
    </source>
</evidence>
<evidence type="ECO:0000256" key="1">
    <source>
        <dbReference type="ARBA" id="ARBA00001946"/>
    </source>
</evidence>